<dbReference type="Proteomes" id="UP001241758">
    <property type="component" value="Unassembled WGS sequence"/>
</dbReference>
<evidence type="ECO:0000256" key="1">
    <source>
        <dbReference type="SAM" id="MobiDB-lite"/>
    </source>
</evidence>
<evidence type="ECO:0008006" key="5">
    <source>
        <dbReference type="Google" id="ProtNLM"/>
    </source>
</evidence>
<dbReference type="PROSITE" id="PS51257">
    <property type="entry name" value="PROKAR_LIPOPROTEIN"/>
    <property type="match status" value="1"/>
</dbReference>
<evidence type="ECO:0000256" key="2">
    <source>
        <dbReference type="SAM" id="SignalP"/>
    </source>
</evidence>
<proteinExistence type="predicted"/>
<keyword evidence="4" id="KW-1185">Reference proteome</keyword>
<reference evidence="3 4" key="1">
    <citation type="submission" date="2023-05" db="EMBL/GenBank/DDBJ databases">
        <title>Actinoplanes sp. NEAU-A12 genome sequencing.</title>
        <authorList>
            <person name="Wang Z.-S."/>
        </authorList>
    </citation>
    <scope>NUCLEOTIDE SEQUENCE [LARGE SCALE GENOMIC DNA]</scope>
    <source>
        <strain evidence="3 4">NEAU-A12</strain>
    </source>
</reference>
<accession>A0ABT6WYB3</accession>
<feature type="compositionally biased region" description="Low complexity" evidence="1">
    <location>
        <begin position="30"/>
        <end position="56"/>
    </location>
</feature>
<gene>
    <name evidence="3" type="ORF">QLQ12_39670</name>
</gene>
<protein>
    <recommendedName>
        <fullName evidence="5">Lipoprotein</fullName>
    </recommendedName>
</protein>
<comment type="caution">
    <text evidence="3">The sequence shown here is derived from an EMBL/GenBank/DDBJ whole genome shotgun (WGS) entry which is preliminary data.</text>
</comment>
<feature type="chain" id="PRO_5047138120" description="Lipoprotein" evidence="2">
    <location>
        <begin position="21"/>
        <end position="164"/>
    </location>
</feature>
<organism evidence="3 4">
    <name type="scientific">Actinoplanes sandaracinus</name>
    <dbReference type="NCBI Taxonomy" id="3045177"/>
    <lineage>
        <taxon>Bacteria</taxon>
        <taxon>Bacillati</taxon>
        <taxon>Actinomycetota</taxon>
        <taxon>Actinomycetes</taxon>
        <taxon>Micromonosporales</taxon>
        <taxon>Micromonosporaceae</taxon>
        <taxon>Actinoplanes</taxon>
    </lineage>
</organism>
<name>A0ABT6WYB3_9ACTN</name>
<sequence>MISVRVATAVLAGVSLWGLAACGEEKTATTTAPVATSPAAKPAASTAATTAPAAKAGSDKELCQAADKAEKDMKAAMLTITQTTGGELSAADAKAMLTGFSKSLTTAAAGSDSKVAKIMTTIGAQAAKAAAAKDPGTAADTPEAEKSGKELIAACKAAGVTLSS</sequence>
<feature type="region of interest" description="Disordered" evidence="1">
    <location>
        <begin position="30"/>
        <end position="59"/>
    </location>
</feature>
<dbReference type="EMBL" id="JASCTH010000036">
    <property type="protein sequence ID" value="MDI6104727.1"/>
    <property type="molecule type" value="Genomic_DNA"/>
</dbReference>
<keyword evidence="2" id="KW-0732">Signal</keyword>
<evidence type="ECO:0000313" key="4">
    <source>
        <dbReference type="Proteomes" id="UP001241758"/>
    </source>
</evidence>
<dbReference type="RefSeq" id="WP_282766137.1">
    <property type="nucleotide sequence ID" value="NZ_JASCTH010000036.1"/>
</dbReference>
<evidence type="ECO:0000313" key="3">
    <source>
        <dbReference type="EMBL" id="MDI6104727.1"/>
    </source>
</evidence>
<feature type="signal peptide" evidence="2">
    <location>
        <begin position="1"/>
        <end position="20"/>
    </location>
</feature>